<proteinExistence type="predicted"/>
<dbReference type="InterPro" id="IPR023213">
    <property type="entry name" value="CAT-like_dom_sf"/>
</dbReference>
<dbReference type="Gene3D" id="3.30.559.10">
    <property type="entry name" value="Chloramphenicol acetyltransferase-like domain"/>
    <property type="match status" value="1"/>
</dbReference>
<keyword evidence="7" id="KW-1185">Reference proteome</keyword>
<protein>
    <recommendedName>
        <fullName evidence="5">2-oxoacid dehydrogenase acyltransferase catalytic domain-containing protein</fullName>
    </recommendedName>
</protein>
<dbReference type="AlphaFoldDB" id="A0AAP0NIS8"/>
<evidence type="ECO:0000256" key="1">
    <source>
        <dbReference type="ARBA" id="ARBA00001938"/>
    </source>
</evidence>
<evidence type="ECO:0000256" key="3">
    <source>
        <dbReference type="ARBA" id="ARBA00023315"/>
    </source>
</evidence>
<keyword evidence="3" id="KW-0012">Acyltransferase</keyword>
<dbReference type="GO" id="GO:0031405">
    <property type="term" value="F:lipoic acid binding"/>
    <property type="evidence" value="ECO:0007669"/>
    <property type="project" value="TreeGrafter"/>
</dbReference>
<dbReference type="Proteomes" id="UP001417504">
    <property type="component" value="Unassembled WGS sequence"/>
</dbReference>
<name>A0AAP0NIS8_9MAGN</name>
<dbReference type="SUPFAM" id="SSF52777">
    <property type="entry name" value="CoA-dependent acyltransferases"/>
    <property type="match status" value="1"/>
</dbReference>
<evidence type="ECO:0000259" key="5">
    <source>
        <dbReference type="Pfam" id="PF00198"/>
    </source>
</evidence>
<dbReference type="PANTHER" id="PTHR43178:SF5">
    <property type="entry name" value="LIPOAMIDE ACYLTRANSFERASE COMPONENT OF BRANCHED-CHAIN ALPHA-KETO ACID DEHYDROGENASE COMPLEX, MITOCHONDRIAL"/>
    <property type="match status" value="1"/>
</dbReference>
<evidence type="ECO:0000313" key="7">
    <source>
        <dbReference type="Proteomes" id="UP001417504"/>
    </source>
</evidence>
<dbReference type="PANTHER" id="PTHR43178">
    <property type="entry name" value="DIHYDROLIPOAMIDE ACETYLTRANSFERASE COMPONENT OF PYRUVATE DEHYDROGENASE COMPLEX"/>
    <property type="match status" value="1"/>
</dbReference>
<evidence type="ECO:0000256" key="4">
    <source>
        <dbReference type="SAM" id="SignalP"/>
    </source>
</evidence>
<organism evidence="6 7">
    <name type="scientific">Stephania japonica</name>
    <dbReference type="NCBI Taxonomy" id="461633"/>
    <lineage>
        <taxon>Eukaryota</taxon>
        <taxon>Viridiplantae</taxon>
        <taxon>Streptophyta</taxon>
        <taxon>Embryophyta</taxon>
        <taxon>Tracheophyta</taxon>
        <taxon>Spermatophyta</taxon>
        <taxon>Magnoliopsida</taxon>
        <taxon>Ranunculales</taxon>
        <taxon>Menispermaceae</taxon>
        <taxon>Menispermoideae</taxon>
        <taxon>Cissampelideae</taxon>
        <taxon>Stephania</taxon>
    </lineage>
</organism>
<dbReference type="Pfam" id="PF00198">
    <property type="entry name" value="2-oxoacid_dh"/>
    <property type="match status" value="1"/>
</dbReference>
<dbReference type="InterPro" id="IPR001078">
    <property type="entry name" value="2-oxoacid_DH_actylTfrase"/>
</dbReference>
<feature type="chain" id="PRO_5042894448" description="2-oxoacid dehydrogenase acyltransferase catalytic domain-containing protein" evidence="4">
    <location>
        <begin position="24"/>
        <end position="213"/>
    </location>
</feature>
<gene>
    <name evidence="6" type="ORF">Sjap_017912</name>
</gene>
<dbReference type="InterPro" id="IPR050743">
    <property type="entry name" value="2-oxoacid_DH_E2_comp"/>
</dbReference>
<comment type="caution">
    <text evidence="6">The sequence shown here is derived from an EMBL/GenBank/DDBJ whole genome shotgun (WGS) entry which is preliminary data.</text>
</comment>
<dbReference type="EMBL" id="JBBNAE010000007">
    <property type="protein sequence ID" value="KAK9109852.1"/>
    <property type="molecule type" value="Genomic_DNA"/>
</dbReference>
<sequence>MSLNVLEMFTFVSSTLFCVPSQGDTFTVSNLGGTYGIKQFCPIINPPQSGRLAVGSIEKRVVPGAGPDQYTFASYMSVTLSCDHRVIDGACDWHGVAQSIQRLRREPKIHATLNDSFVVKMSLSWPLWQQRRGWYCVGVDEAKDCDLLVVTCHITQASGVDLVGGTNPSPPMQGGTIHLQYTLFGCERPPHLSSAALLLYYGIESKITNSPTF</sequence>
<feature type="domain" description="2-oxoacid dehydrogenase acyltransferase catalytic" evidence="5">
    <location>
        <begin position="22"/>
        <end position="91"/>
    </location>
</feature>
<feature type="signal peptide" evidence="4">
    <location>
        <begin position="1"/>
        <end position="23"/>
    </location>
</feature>
<keyword evidence="2" id="KW-0808">Transferase</keyword>
<dbReference type="GO" id="GO:0016407">
    <property type="term" value="F:acetyltransferase activity"/>
    <property type="evidence" value="ECO:0007669"/>
    <property type="project" value="TreeGrafter"/>
</dbReference>
<accession>A0AAP0NIS8</accession>
<comment type="cofactor">
    <cofactor evidence="1">
        <name>(R)-lipoate</name>
        <dbReference type="ChEBI" id="CHEBI:83088"/>
    </cofactor>
</comment>
<evidence type="ECO:0000313" key="6">
    <source>
        <dbReference type="EMBL" id="KAK9109852.1"/>
    </source>
</evidence>
<reference evidence="6 7" key="1">
    <citation type="submission" date="2024-01" db="EMBL/GenBank/DDBJ databases">
        <title>Genome assemblies of Stephania.</title>
        <authorList>
            <person name="Yang L."/>
        </authorList>
    </citation>
    <scope>NUCLEOTIDE SEQUENCE [LARGE SCALE GENOMIC DNA]</scope>
    <source>
        <strain evidence="6">QJT</strain>
        <tissue evidence="6">Leaf</tissue>
    </source>
</reference>
<evidence type="ECO:0000256" key="2">
    <source>
        <dbReference type="ARBA" id="ARBA00022679"/>
    </source>
</evidence>
<keyword evidence="4" id="KW-0732">Signal</keyword>
<dbReference type="GO" id="GO:0005739">
    <property type="term" value="C:mitochondrion"/>
    <property type="evidence" value="ECO:0007669"/>
    <property type="project" value="TreeGrafter"/>
</dbReference>